<evidence type="ECO:0000313" key="5">
    <source>
        <dbReference type="Proteomes" id="UP000184188"/>
    </source>
</evidence>
<protein>
    <recommendedName>
        <fullName evidence="6">Transcription factor domain-containing protein</fullName>
    </recommendedName>
</protein>
<dbReference type="OrthoDB" id="648861at2759"/>
<dbReference type="EMBL" id="KV878345">
    <property type="protein sequence ID" value="OJJ45185.1"/>
    <property type="molecule type" value="Genomic_DNA"/>
</dbReference>
<name>A0A1L9SD84_9EURO</name>
<comment type="subcellular location">
    <subcellularLocation>
        <location evidence="1">Nucleus</location>
    </subcellularLocation>
</comment>
<organism evidence="4 5">
    <name type="scientific">Penicilliopsis zonata CBS 506.65</name>
    <dbReference type="NCBI Taxonomy" id="1073090"/>
    <lineage>
        <taxon>Eukaryota</taxon>
        <taxon>Fungi</taxon>
        <taxon>Dikarya</taxon>
        <taxon>Ascomycota</taxon>
        <taxon>Pezizomycotina</taxon>
        <taxon>Eurotiomycetes</taxon>
        <taxon>Eurotiomycetidae</taxon>
        <taxon>Eurotiales</taxon>
        <taxon>Aspergillaceae</taxon>
        <taxon>Penicilliopsis</taxon>
    </lineage>
</organism>
<dbReference type="VEuPathDB" id="FungiDB:ASPZODRAFT_133822"/>
<dbReference type="GO" id="GO:0005634">
    <property type="term" value="C:nucleus"/>
    <property type="evidence" value="ECO:0007669"/>
    <property type="project" value="UniProtKB-SubCell"/>
</dbReference>
<dbReference type="PANTHER" id="PTHR37534:SF46">
    <property type="entry name" value="ZN(II)2CYS6 TRANSCRIPTION FACTOR (EUROFUNG)"/>
    <property type="match status" value="1"/>
</dbReference>
<dbReference type="AlphaFoldDB" id="A0A1L9SD84"/>
<reference evidence="5" key="1">
    <citation type="journal article" date="2017" name="Genome Biol.">
        <title>Comparative genomics reveals high biological diversity and specific adaptations in the industrially and medically important fungal genus Aspergillus.</title>
        <authorList>
            <person name="de Vries R.P."/>
            <person name="Riley R."/>
            <person name="Wiebenga A."/>
            <person name="Aguilar-Osorio G."/>
            <person name="Amillis S."/>
            <person name="Uchima C.A."/>
            <person name="Anderluh G."/>
            <person name="Asadollahi M."/>
            <person name="Askin M."/>
            <person name="Barry K."/>
            <person name="Battaglia E."/>
            <person name="Bayram O."/>
            <person name="Benocci T."/>
            <person name="Braus-Stromeyer S.A."/>
            <person name="Caldana C."/>
            <person name="Canovas D."/>
            <person name="Cerqueira G.C."/>
            <person name="Chen F."/>
            <person name="Chen W."/>
            <person name="Choi C."/>
            <person name="Clum A."/>
            <person name="Dos Santos R.A."/>
            <person name="Damasio A.R."/>
            <person name="Diallinas G."/>
            <person name="Emri T."/>
            <person name="Fekete E."/>
            <person name="Flipphi M."/>
            <person name="Freyberg S."/>
            <person name="Gallo A."/>
            <person name="Gournas C."/>
            <person name="Habgood R."/>
            <person name="Hainaut M."/>
            <person name="Harispe M.L."/>
            <person name="Henrissat B."/>
            <person name="Hilden K.S."/>
            <person name="Hope R."/>
            <person name="Hossain A."/>
            <person name="Karabika E."/>
            <person name="Karaffa L."/>
            <person name="Karanyi Z."/>
            <person name="Krasevec N."/>
            <person name="Kuo A."/>
            <person name="Kusch H."/>
            <person name="LaButti K."/>
            <person name="Lagendijk E.L."/>
            <person name="Lapidus A."/>
            <person name="Levasseur A."/>
            <person name="Lindquist E."/>
            <person name="Lipzen A."/>
            <person name="Logrieco A.F."/>
            <person name="MacCabe A."/>
            <person name="Maekelae M.R."/>
            <person name="Malavazi I."/>
            <person name="Melin P."/>
            <person name="Meyer V."/>
            <person name="Mielnichuk N."/>
            <person name="Miskei M."/>
            <person name="Molnar A.P."/>
            <person name="Mule G."/>
            <person name="Ngan C.Y."/>
            <person name="Orejas M."/>
            <person name="Orosz E."/>
            <person name="Ouedraogo J.P."/>
            <person name="Overkamp K.M."/>
            <person name="Park H.-S."/>
            <person name="Perrone G."/>
            <person name="Piumi F."/>
            <person name="Punt P.J."/>
            <person name="Ram A.F."/>
            <person name="Ramon A."/>
            <person name="Rauscher S."/>
            <person name="Record E."/>
            <person name="Riano-Pachon D.M."/>
            <person name="Robert V."/>
            <person name="Roehrig J."/>
            <person name="Ruller R."/>
            <person name="Salamov A."/>
            <person name="Salih N.S."/>
            <person name="Samson R.A."/>
            <person name="Sandor E."/>
            <person name="Sanguinetti M."/>
            <person name="Schuetze T."/>
            <person name="Sepcic K."/>
            <person name="Shelest E."/>
            <person name="Sherlock G."/>
            <person name="Sophianopoulou V."/>
            <person name="Squina F.M."/>
            <person name="Sun H."/>
            <person name="Susca A."/>
            <person name="Todd R.B."/>
            <person name="Tsang A."/>
            <person name="Unkles S.E."/>
            <person name="van de Wiele N."/>
            <person name="van Rossen-Uffink D."/>
            <person name="Oliveira J.V."/>
            <person name="Vesth T.C."/>
            <person name="Visser J."/>
            <person name="Yu J.-H."/>
            <person name="Zhou M."/>
            <person name="Andersen M.R."/>
            <person name="Archer D.B."/>
            <person name="Baker S.E."/>
            <person name="Benoit I."/>
            <person name="Brakhage A.A."/>
            <person name="Braus G.H."/>
            <person name="Fischer R."/>
            <person name="Frisvad J.C."/>
            <person name="Goldman G.H."/>
            <person name="Houbraken J."/>
            <person name="Oakley B."/>
            <person name="Pocsi I."/>
            <person name="Scazzocchio C."/>
            <person name="Seiboth B."/>
            <person name="vanKuyk P.A."/>
            <person name="Wortman J."/>
            <person name="Dyer P.S."/>
            <person name="Grigoriev I.V."/>
        </authorList>
    </citation>
    <scope>NUCLEOTIDE SEQUENCE [LARGE SCALE GENOMIC DNA]</scope>
    <source>
        <strain evidence="5">CBS 506.65</strain>
    </source>
</reference>
<dbReference type="Proteomes" id="UP000184188">
    <property type="component" value="Unassembled WGS sequence"/>
</dbReference>
<evidence type="ECO:0000313" key="4">
    <source>
        <dbReference type="EMBL" id="OJJ45185.1"/>
    </source>
</evidence>
<dbReference type="PANTHER" id="PTHR37534">
    <property type="entry name" value="TRANSCRIPTIONAL ACTIVATOR PROTEIN UGA3"/>
    <property type="match status" value="1"/>
</dbReference>
<keyword evidence="2" id="KW-0539">Nucleus</keyword>
<dbReference type="InterPro" id="IPR021858">
    <property type="entry name" value="Fun_TF"/>
</dbReference>
<dbReference type="Pfam" id="PF11951">
    <property type="entry name" value="Fungal_trans_2"/>
    <property type="match status" value="1"/>
</dbReference>
<evidence type="ECO:0000256" key="1">
    <source>
        <dbReference type="ARBA" id="ARBA00004123"/>
    </source>
</evidence>
<evidence type="ECO:0008006" key="6">
    <source>
        <dbReference type="Google" id="ProtNLM"/>
    </source>
</evidence>
<evidence type="ECO:0000256" key="3">
    <source>
        <dbReference type="SAM" id="MobiDB-lite"/>
    </source>
</evidence>
<evidence type="ECO:0000256" key="2">
    <source>
        <dbReference type="ARBA" id="ARBA00023242"/>
    </source>
</evidence>
<dbReference type="RefSeq" id="XP_022579695.1">
    <property type="nucleotide sequence ID" value="XM_022723367.1"/>
</dbReference>
<proteinExistence type="predicted"/>
<gene>
    <name evidence="4" type="ORF">ASPZODRAFT_133822</name>
</gene>
<keyword evidence="5" id="KW-1185">Reference proteome</keyword>
<feature type="compositionally biased region" description="Polar residues" evidence="3">
    <location>
        <begin position="7"/>
        <end position="22"/>
    </location>
</feature>
<feature type="region of interest" description="Disordered" evidence="3">
    <location>
        <begin position="1"/>
        <end position="44"/>
    </location>
</feature>
<accession>A0A1L9SD84</accession>
<sequence length="437" mass="48704">MSDAQLDAQTPASEAASSSNNTVDEREESVDPSALPGGSMAMDSTLPYETMPSFPFIPPSVPTIPPGAISADDAETLSLYFNRHPFEQVISLEFVDEMNASTWMVFQDSPQAVAEALCSIGSVYLEDNSRDGALLPLTLARRARTLATLKVKDPSRELEQMLLMALALGAMEGIDRRCQPHERTSSILIAYAASIINRYIESGLVLSSLAKYFIRALARHDMIISLSHLRRNSIRTDIWLDENNHSPDRFMGSTTTLMPLLEELCGLAEDIQRHATPIGPAETSLFTRRADGLRSRIQAWQCVSAAWSARLLAHAHAYRAAALLMLFRLLHGAGSSVESDQTALEMAREVMRYLKRPPEDLRLCTWPALIASCELREEEDRTEAMNVFHSIYSVRRTSTSLQTLKFVTDRVWRARDEGAVWNWMALSQQFPGECVPI</sequence>
<dbReference type="GeneID" id="34609832"/>